<evidence type="ECO:0000313" key="3">
    <source>
        <dbReference type="EMBL" id="BDG07392.1"/>
    </source>
</evidence>
<sequence length="143" mass="15377">MTKLSGGSQVKGGYYWHLNNWALEPVKADGQTLPGSASDEYLKVNTAAALVLAPMLGAAFVLFMPFIGIYLAVNAAVQPVVRIFKRQAGELAATVTPGWQPGEAHFTGKRAETKVEEKGPPSEVAGQEALEELAKEIESKRQH</sequence>
<keyword evidence="2" id="KW-0472">Membrane</keyword>
<dbReference type="RefSeq" id="WP_248344097.1">
    <property type="nucleotide sequence ID" value="NZ_AP025592.1"/>
</dbReference>
<evidence type="ECO:0000256" key="2">
    <source>
        <dbReference type="SAM" id="Phobius"/>
    </source>
</evidence>
<protein>
    <submittedName>
        <fullName evidence="3">Uncharacterized protein</fullName>
    </submittedName>
</protein>
<accession>A0ABN6N2F3</accession>
<keyword evidence="4" id="KW-1185">Reference proteome</keyword>
<organism evidence="3 4">
    <name type="scientific">Anaeromyxobacter paludicola</name>
    <dbReference type="NCBI Taxonomy" id="2918171"/>
    <lineage>
        <taxon>Bacteria</taxon>
        <taxon>Pseudomonadati</taxon>
        <taxon>Myxococcota</taxon>
        <taxon>Myxococcia</taxon>
        <taxon>Myxococcales</taxon>
        <taxon>Cystobacterineae</taxon>
        <taxon>Anaeromyxobacteraceae</taxon>
        <taxon>Anaeromyxobacter</taxon>
    </lineage>
</organism>
<dbReference type="EMBL" id="AP025592">
    <property type="protein sequence ID" value="BDG07392.1"/>
    <property type="molecule type" value="Genomic_DNA"/>
</dbReference>
<reference evidence="4" key="1">
    <citation type="journal article" date="2022" name="Int. J. Syst. Evol. Microbiol.">
        <title>Anaeromyxobacter oryzae sp. nov., Anaeromyxobacter diazotrophicus sp. nov. and Anaeromyxobacter paludicola sp. nov., isolated from paddy soils.</title>
        <authorList>
            <person name="Itoh H."/>
            <person name="Xu Z."/>
            <person name="Mise K."/>
            <person name="Masuda Y."/>
            <person name="Ushijima N."/>
            <person name="Hayakawa C."/>
            <person name="Shiratori Y."/>
            <person name="Senoo K."/>
        </authorList>
    </citation>
    <scope>NUCLEOTIDE SEQUENCE [LARGE SCALE GENOMIC DNA]</scope>
    <source>
        <strain evidence="4">Red630</strain>
    </source>
</reference>
<feature type="compositionally biased region" description="Basic and acidic residues" evidence="1">
    <location>
        <begin position="109"/>
        <end position="120"/>
    </location>
</feature>
<feature type="region of interest" description="Disordered" evidence="1">
    <location>
        <begin position="102"/>
        <end position="127"/>
    </location>
</feature>
<keyword evidence="2" id="KW-0812">Transmembrane</keyword>
<dbReference type="Proteomes" id="UP001162734">
    <property type="component" value="Chromosome"/>
</dbReference>
<keyword evidence="2" id="KW-1133">Transmembrane helix</keyword>
<evidence type="ECO:0000256" key="1">
    <source>
        <dbReference type="SAM" id="MobiDB-lite"/>
    </source>
</evidence>
<feature type="transmembrane region" description="Helical" evidence="2">
    <location>
        <begin position="47"/>
        <end position="77"/>
    </location>
</feature>
<evidence type="ECO:0000313" key="4">
    <source>
        <dbReference type="Proteomes" id="UP001162734"/>
    </source>
</evidence>
<proteinExistence type="predicted"/>
<name>A0ABN6N2F3_9BACT</name>
<gene>
    <name evidence="3" type="ORF">AMPC_05050</name>
</gene>